<feature type="domain" description="C3H1-type" evidence="7">
    <location>
        <begin position="589"/>
        <end position="617"/>
    </location>
</feature>
<keyword evidence="4" id="KW-0238">DNA-binding</keyword>
<sequence length="634" mass="70538">MGVVEAKLTVKDDAKSSSSPPPSNFSMDGAHRGLASMMPEEMPEDVVGDPEIPEPADDVGFDQDPESPKKGGVEGVAAAAEKGVWPGFSQRPDATNCAFYMKTGTCKFGLNCRFNHPPKRRHRAKPEKQSEYVQTIKAARKGSGSEKMGQTTSKVGEKEKKVAPKSLSPEVGEKEKKVAQKNFKPEDAEKKQKGTVLKKVEQTEKKVIIFVYDVVDLDFQVTLKKQWKIVQDAEKKQKGTVLKKVEQTEKKAVEKEEQTPSKKMDQEKVTLKKQWKIVQKAAREEHEESSLIMEVQTSCRVDEKEKEIAHSFMQLKCEKTEEKQKAILLRTVEQTEIKAAEDKQSFPERIEHEYKKVDILSLPEEKQTLSGRSEQQDYKAAREKGKETTSEKGEQTEFKAGTEEGKETTLGKGGLIEHKAAMEKSKETTLEKGGQIECKFYTMPGGCKYGKSCKYVHSQKKMEGNSLKLNFLGLPIRLGAKECPYYMRTGNCKFSTNCRYHHPDPTVAMVGHDPHSGGQSSGSMQQSAFGASTMPVTPSCSQGTLNGPTSFVVASPACSPASNLHSQGFHSNSGCNGYQQVHIDEYPDRPGQPECHYYMKNGFCPFKSACKFDHPKSHLTTKSNGVFIPSWPPQ</sequence>
<dbReference type="InterPro" id="IPR036855">
    <property type="entry name" value="Znf_CCCH_sf"/>
</dbReference>
<feature type="zinc finger region" description="C3H1-type" evidence="5">
    <location>
        <begin position="477"/>
        <end position="505"/>
    </location>
</feature>
<keyword evidence="2 5" id="KW-0863">Zinc-finger</keyword>
<evidence type="ECO:0000256" key="4">
    <source>
        <dbReference type="ARBA" id="ARBA00023125"/>
    </source>
</evidence>
<feature type="region of interest" description="Disordered" evidence="6">
    <location>
        <begin position="138"/>
        <end position="193"/>
    </location>
</feature>
<feature type="compositionally biased region" description="Basic and acidic residues" evidence="6">
    <location>
        <begin position="171"/>
        <end position="193"/>
    </location>
</feature>
<evidence type="ECO:0000259" key="7">
    <source>
        <dbReference type="PROSITE" id="PS50103"/>
    </source>
</evidence>
<dbReference type="AlphaFoldDB" id="A0A4S8ICF5"/>
<comment type="caution">
    <text evidence="8">The sequence shown here is derived from an EMBL/GenBank/DDBJ whole genome shotgun (WGS) entry which is preliminary data.</text>
</comment>
<dbReference type="EMBL" id="PYDT01000011">
    <property type="protein sequence ID" value="THU45797.1"/>
    <property type="molecule type" value="Genomic_DNA"/>
</dbReference>
<keyword evidence="9" id="KW-1185">Reference proteome</keyword>
<evidence type="ECO:0000313" key="9">
    <source>
        <dbReference type="Proteomes" id="UP000317650"/>
    </source>
</evidence>
<dbReference type="Proteomes" id="UP000317650">
    <property type="component" value="Chromosome 2"/>
</dbReference>
<dbReference type="InterPro" id="IPR000571">
    <property type="entry name" value="Znf_CCCH"/>
</dbReference>
<evidence type="ECO:0000256" key="1">
    <source>
        <dbReference type="ARBA" id="ARBA00022723"/>
    </source>
</evidence>
<dbReference type="GO" id="GO:0003729">
    <property type="term" value="F:mRNA binding"/>
    <property type="evidence" value="ECO:0007669"/>
    <property type="project" value="UniProtKB-ARBA"/>
</dbReference>
<feature type="domain" description="C3H1-type" evidence="7">
    <location>
        <begin position="91"/>
        <end position="119"/>
    </location>
</feature>
<dbReference type="STRING" id="52838.A0A4S8ICF5"/>
<keyword evidence="3 5" id="KW-0862">Zinc</keyword>
<dbReference type="Pfam" id="PF00642">
    <property type="entry name" value="zf-CCCH"/>
    <property type="match status" value="4"/>
</dbReference>
<feature type="zinc finger region" description="C3H1-type" evidence="5">
    <location>
        <begin position="589"/>
        <end position="617"/>
    </location>
</feature>
<feature type="compositionally biased region" description="Basic and acidic residues" evidence="6">
    <location>
        <begin position="374"/>
        <end position="409"/>
    </location>
</feature>
<keyword evidence="1 5" id="KW-0479">Metal-binding</keyword>
<feature type="domain" description="C3H1-type" evidence="7">
    <location>
        <begin position="432"/>
        <end position="460"/>
    </location>
</feature>
<accession>A0A4S8ICF5</accession>
<feature type="region of interest" description="Disordered" evidence="6">
    <location>
        <begin position="365"/>
        <end position="409"/>
    </location>
</feature>
<name>A0A4S8ICF5_MUSBA</name>
<protein>
    <recommendedName>
        <fullName evidence="7">C3H1-type domain-containing protein</fullName>
    </recommendedName>
</protein>
<organism evidence="8 9">
    <name type="scientific">Musa balbisiana</name>
    <name type="common">Banana</name>
    <dbReference type="NCBI Taxonomy" id="52838"/>
    <lineage>
        <taxon>Eukaryota</taxon>
        <taxon>Viridiplantae</taxon>
        <taxon>Streptophyta</taxon>
        <taxon>Embryophyta</taxon>
        <taxon>Tracheophyta</taxon>
        <taxon>Spermatophyta</taxon>
        <taxon>Magnoliopsida</taxon>
        <taxon>Liliopsida</taxon>
        <taxon>Zingiberales</taxon>
        <taxon>Musaceae</taxon>
        <taxon>Musa</taxon>
    </lineage>
</organism>
<evidence type="ECO:0000256" key="2">
    <source>
        <dbReference type="ARBA" id="ARBA00022771"/>
    </source>
</evidence>
<evidence type="ECO:0000256" key="5">
    <source>
        <dbReference type="PROSITE-ProRule" id="PRU00723"/>
    </source>
</evidence>
<feature type="compositionally biased region" description="Acidic residues" evidence="6">
    <location>
        <begin position="41"/>
        <end position="65"/>
    </location>
</feature>
<dbReference type="SMART" id="SM00356">
    <property type="entry name" value="ZnF_C3H1"/>
    <property type="match status" value="4"/>
</dbReference>
<evidence type="ECO:0000256" key="6">
    <source>
        <dbReference type="SAM" id="MobiDB-lite"/>
    </source>
</evidence>
<dbReference type="PROSITE" id="PS50103">
    <property type="entry name" value="ZF_C3H1"/>
    <property type="match status" value="4"/>
</dbReference>
<dbReference type="PANTHER" id="PTHR12506">
    <property type="entry name" value="PROTEIN PHOSPHATASE RELATED"/>
    <property type="match status" value="1"/>
</dbReference>
<proteinExistence type="predicted"/>
<feature type="domain" description="C3H1-type" evidence="7">
    <location>
        <begin position="477"/>
        <end position="505"/>
    </location>
</feature>
<feature type="zinc finger region" description="C3H1-type" evidence="5">
    <location>
        <begin position="432"/>
        <end position="460"/>
    </location>
</feature>
<dbReference type="PANTHER" id="PTHR12506:SF20">
    <property type="entry name" value="ZINC FINGER CCCH DOMAIN-CONTAINING PROTEIN 67"/>
    <property type="match status" value="1"/>
</dbReference>
<evidence type="ECO:0000313" key="8">
    <source>
        <dbReference type="EMBL" id="THU45797.1"/>
    </source>
</evidence>
<dbReference type="InterPro" id="IPR050974">
    <property type="entry name" value="Plant_ZF_CCCH"/>
</dbReference>
<reference evidence="8 9" key="1">
    <citation type="journal article" date="2019" name="Nat. Plants">
        <title>Genome sequencing of Musa balbisiana reveals subgenome evolution and function divergence in polyploid bananas.</title>
        <authorList>
            <person name="Yao X."/>
        </authorList>
    </citation>
    <scope>NUCLEOTIDE SEQUENCE [LARGE SCALE GENOMIC DNA]</scope>
    <source>
        <strain evidence="9">cv. DH-PKW</strain>
        <tissue evidence="8">Leaves</tissue>
    </source>
</reference>
<feature type="region of interest" description="Disordered" evidence="6">
    <location>
        <begin position="1"/>
        <end position="75"/>
    </location>
</feature>
<evidence type="ECO:0000256" key="3">
    <source>
        <dbReference type="ARBA" id="ARBA00022833"/>
    </source>
</evidence>
<gene>
    <name evidence="8" type="ORF">C4D60_Mb02t21770</name>
</gene>
<feature type="zinc finger region" description="C3H1-type" evidence="5">
    <location>
        <begin position="91"/>
        <end position="119"/>
    </location>
</feature>
<dbReference type="GO" id="GO:0003677">
    <property type="term" value="F:DNA binding"/>
    <property type="evidence" value="ECO:0007669"/>
    <property type="project" value="UniProtKB-KW"/>
</dbReference>
<dbReference type="Gene3D" id="4.10.1000.10">
    <property type="entry name" value="Zinc finger, CCCH-type"/>
    <property type="match status" value="3"/>
</dbReference>
<dbReference type="GO" id="GO:0008270">
    <property type="term" value="F:zinc ion binding"/>
    <property type="evidence" value="ECO:0007669"/>
    <property type="project" value="UniProtKB-KW"/>
</dbReference>
<dbReference type="SUPFAM" id="SSF90229">
    <property type="entry name" value="CCCH zinc finger"/>
    <property type="match status" value="4"/>
</dbReference>